<comment type="caution">
    <text evidence="9">The sequence shown here is derived from an EMBL/GenBank/DDBJ whole genome shotgun (WGS) entry which is preliminary data.</text>
</comment>
<evidence type="ECO:0000256" key="7">
    <source>
        <dbReference type="SAM" id="Phobius"/>
    </source>
</evidence>
<dbReference type="PANTHER" id="PTHR22950:SF332">
    <property type="entry name" value="AMINO ACID TRANSPORTER (EUROFUNG)"/>
    <property type="match status" value="1"/>
</dbReference>
<evidence type="ECO:0000256" key="5">
    <source>
        <dbReference type="ARBA" id="ARBA00023136"/>
    </source>
</evidence>
<evidence type="ECO:0000313" key="9">
    <source>
        <dbReference type="EMBL" id="KAK5082049.1"/>
    </source>
</evidence>
<feature type="compositionally biased region" description="Acidic residues" evidence="6">
    <location>
        <begin position="154"/>
        <end position="166"/>
    </location>
</feature>
<evidence type="ECO:0000256" key="3">
    <source>
        <dbReference type="ARBA" id="ARBA00022692"/>
    </source>
</evidence>
<dbReference type="PANTHER" id="PTHR22950">
    <property type="entry name" value="AMINO ACID TRANSPORTER"/>
    <property type="match status" value="1"/>
</dbReference>
<feature type="region of interest" description="Disordered" evidence="6">
    <location>
        <begin position="79"/>
        <end position="105"/>
    </location>
</feature>
<comment type="subcellular location">
    <subcellularLocation>
        <location evidence="1">Membrane</location>
        <topology evidence="1">Multi-pass membrane protein</topology>
    </subcellularLocation>
</comment>
<feature type="transmembrane region" description="Helical" evidence="7">
    <location>
        <begin position="563"/>
        <end position="586"/>
    </location>
</feature>
<feature type="transmembrane region" description="Helical" evidence="7">
    <location>
        <begin position="458"/>
        <end position="482"/>
    </location>
</feature>
<evidence type="ECO:0000313" key="10">
    <source>
        <dbReference type="Proteomes" id="UP001309876"/>
    </source>
</evidence>
<feature type="transmembrane region" description="Helical" evidence="7">
    <location>
        <begin position="273"/>
        <end position="292"/>
    </location>
</feature>
<name>A0AAN7SUM2_9EURO</name>
<proteinExistence type="inferred from homology"/>
<dbReference type="Pfam" id="PF01490">
    <property type="entry name" value="Aa_trans"/>
    <property type="match status" value="1"/>
</dbReference>
<feature type="transmembrane region" description="Helical" evidence="7">
    <location>
        <begin position="527"/>
        <end position="551"/>
    </location>
</feature>
<keyword evidence="5 7" id="KW-0472">Membrane</keyword>
<feature type="transmembrane region" description="Helical" evidence="7">
    <location>
        <begin position="378"/>
        <end position="400"/>
    </location>
</feature>
<accession>A0AAN7SUM2</accession>
<feature type="transmembrane region" description="Helical" evidence="7">
    <location>
        <begin position="412"/>
        <end position="438"/>
    </location>
</feature>
<feature type="transmembrane region" description="Helical" evidence="7">
    <location>
        <begin position="503"/>
        <end position="521"/>
    </location>
</feature>
<gene>
    <name evidence="9" type="ORF">LTR05_007191</name>
</gene>
<evidence type="ECO:0000256" key="6">
    <source>
        <dbReference type="SAM" id="MobiDB-lite"/>
    </source>
</evidence>
<keyword evidence="3 7" id="KW-0812">Transmembrane</keyword>
<comment type="similarity">
    <text evidence="2">Belongs to the amino acid/polyamine transporter 2 family.</text>
</comment>
<dbReference type="EMBL" id="JAVRRJ010000008">
    <property type="protein sequence ID" value="KAK5082049.1"/>
    <property type="molecule type" value="Genomic_DNA"/>
</dbReference>
<feature type="transmembrane region" description="Helical" evidence="7">
    <location>
        <begin position="226"/>
        <end position="247"/>
    </location>
</feature>
<feature type="compositionally biased region" description="Polar residues" evidence="6">
    <location>
        <begin position="1"/>
        <end position="11"/>
    </location>
</feature>
<dbReference type="AlphaFoldDB" id="A0AAN7SUM2"/>
<dbReference type="GO" id="GO:0005302">
    <property type="term" value="F:L-tyrosine transmembrane transporter activity"/>
    <property type="evidence" value="ECO:0007669"/>
    <property type="project" value="TreeGrafter"/>
</dbReference>
<dbReference type="InterPro" id="IPR013057">
    <property type="entry name" value="AA_transpt_TM"/>
</dbReference>
<feature type="transmembrane region" description="Helical" evidence="7">
    <location>
        <begin position="312"/>
        <end position="330"/>
    </location>
</feature>
<dbReference type="GO" id="GO:0005774">
    <property type="term" value="C:vacuolar membrane"/>
    <property type="evidence" value="ECO:0007669"/>
    <property type="project" value="TreeGrafter"/>
</dbReference>
<organism evidence="9 10">
    <name type="scientific">Lithohypha guttulata</name>
    <dbReference type="NCBI Taxonomy" id="1690604"/>
    <lineage>
        <taxon>Eukaryota</taxon>
        <taxon>Fungi</taxon>
        <taxon>Dikarya</taxon>
        <taxon>Ascomycota</taxon>
        <taxon>Pezizomycotina</taxon>
        <taxon>Eurotiomycetes</taxon>
        <taxon>Chaetothyriomycetidae</taxon>
        <taxon>Chaetothyriales</taxon>
        <taxon>Trichomeriaceae</taxon>
        <taxon>Lithohypha</taxon>
    </lineage>
</organism>
<keyword evidence="10" id="KW-1185">Reference proteome</keyword>
<protein>
    <recommendedName>
        <fullName evidence="8">Amino acid transporter transmembrane domain-containing protein</fullName>
    </recommendedName>
</protein>
<evidence type="ECO:0000256" key="1">
    <source>
        <dbReference type="ARBA" id="ARBA00004141"/>
    </source>
</evidence>
<dbReference type="Proteomes" id="UP001309876">
    <property type="component" value="Unassembled WGS sequence"/>
</dbReference>
<feature type="compositionally biased region" description="Polar residues" evidence="6">
    <location>
        <begin position="89"/>
        <end position="103"/>
    </location>
</feature>
<evidence type="ECO:0000259" key="8">
    <source>
        <dbReference type="Pfam" id="PF01490"/>
    </source>
</evidence>
<reference evidence="9 10" key="1">
    <citation type="submission" date="2023-08" db="EMBL/GenBank/DDBJ databases">
        <title>Black Yeasts Isolated from many extreme environments.</title>
        <authorList>
            <person name="Coleine C."/>
            <person name="Stajich J.E."/>
            <person name="Selbmann L."/>
        </authorList>
    </citation>
    <scope>NUCLEOTIDE SEQUENCE [LARGE SCALE GENOMIC DNA]</scope>
    <source>
        <strain evidence="9 10">CCFEE 5910</strain>
    </source>
</reference>
<feature type="transmembrane region" description="Helical" evidence="7">
    <location>
        <begin position="337"/>
        <end position="358"/>
    </location>
</feature>
<keyword evidence="4 7" id="KW-1133">Transmembrane helix</keyword>
<sequence>MTDTPGSQDDIQSARVVSEHLPTGYTAQFDGLRDDTRQNASASAPDLTETQEESSLKLQGGDIHRELFRIDQRAKLAKRAATFSHPRAKTSTTGDEEQLTATEQRLPGGFRRDFIQRQKAPILAARIPVTRNFVEFLSLYGDFAGEDLADTDDEAIESDEEEEEEQNQQPDERRPLLRRATTTRRSKRGAAQGDAGTTKTFFTLLKAFIGTGIMFLPKAFNNGGIVFSSMALVAVSLISMLAFHLLLQCRRQIGGGGYGEIGEAVGGSKMRGIILGSITLSQLGFVCAGIVFVAQNLYSFVSAISKQSESPIHTNVLIALQLLVIIPLSFIRNISKLGPAALLADVFILIGLVYIYWYDIGTLAQQGIHESVVLFNPSHYTLTIGSCIFTFEGIGLILPIQSSMRNPARFEPLLGIVMLLITIIFTSVGALCYATFGIDTKIEVINNFPQSSKLVNAVQFLYSVAVLVGNPVQLFPAIRILENRMFRKATPGSKSTATKWKKNAFRALLAVFCGGIGILGASDLDRFVALIGSVACVPLVYIYPPLLHYWGVADKKWTRAGDLLFVVLGVGACVYTTVVTVINSFLQ</sequence>
<evidence type="ECO:0000256" key="4">
    <source>
        <dbReference type="ARBA" id="ARBA00022989"/>
    </source>
</evidence>
<evidence type="ECO:0000256" key="2">
    <source>
        <dbReference type="ARBA" id="ARBA00008066"/>
    </source>
</evidence>
<feature type="domain" description="Amino acid transporter transmembrane" evidence="8">
    <location>
        <begin position="195"/>
        <end position="581"/>
    </location>
</feature>
<feature type="region of interest" description="Disordered" evidence="6">
    <location>
        <begin position="154"/>
        <end position="193"/>
    </location>
</feature>
<feature type="region of interest" description="Disordered" evidence="6">
    <location>
        <begin position="1"/>
        <end position="60"/>
    </location>
</feature>